<dbReference type="REBASE" id="232803">
    <property type="entry name" value="Sce26MrrP"/>
</dbReference>
<dbReference type="Proteomes" id="UP000238348">
    <property type="component" value="Chromosome"/>
</dbReference>
<evidence type="ECO:0000313" key="2">
    <source>
        <dbReference type="Proteomes" id="UP000238348"/>
    </source>
</evidence>
<proteinExistence type="predicted"/>
<dbReference type="RefSeq" id="WP_104977660.1">
    <property type="nucleotide sequence ID" value="NZ_CP012673.1"/>
</dbReference>
<protein>
    <submittedName>
        <fullName evidence="1">Uncharacterized protein</fullName>
    </submittedName>
</protein>
<dbReference type="OrthoDB" id="9781481at2"/>
<gene>
    <name evidence="1" type="ORF">SOCE26_011370</name>
</gene>
<organism evidence="1 2">
    <name type="scientific">Sorangium cellulosum</name>
    <name type="common">Polyangium cellulosum</name>
    <dbReference type="NCBI Taxonomy" id="56"/>
    <lineage>
        <taxon>Bacteria</taxon>
        <taxon>Pseudomonadati</taxon>
        <taxon>Myxococcota</taxon>
        <taxon>Polyangia</taxon>
        <taxon>Polyangiales</taxon>
        <taxon>Polyangiaceae</taxon>
        <taxon>Sorangium</taxon>
    </lineage>
</organism>
<dbReference type="AlphaFoldDB" id="A0A2L0EKD1"/>
<sequence>MSDLRVEAAEPTASSRIWFVRAGSRGSEIRSFLADGFVGIAWGETGALTGLVDLRAFEERLIAVYPTRSRRTLTAWAAMLRAITATMARGDDIMTIEPDARRYWLGKISSDYQWEQGAQLAHRRGVRWSGSLDRAHLSEPTLHCLGAISTVFRLSADATQEVLTTFRTLGAPSVPGRCTQRTSNG</sequence>
<dbReference type="EMBL" id="CP012673">
    <property type="protein sequence ID" value="AUX39742.1"/>
    <property type="molecule type" value="Genomic_DNA"/>
</dbReference>
<accession>A0A2L0EKD1</accession>
<name>A0A2L0EKD1_SORCE</name>
<reference evidence="1 2" key="1">
    <citation type="submission" date="2015-09" db="EMBL/GenBank/DDBJ databases">
        <title>Sorangium comparison.</title>
        <authorList>
            <person name="Zaburannyi N."/>
            <person name="Bunk B."/>
            <person name="Overmann J."/>
            <person name="Mueller R."/>
        </authorList>
    </citation>
    <scope>NUCLEOTIDE SEQUENCE [LARGE SCALE GENOMIC DNA]</scope>
    <source>
        <strain evidence="1 2">So ce26</strain>
    </source>
</reference>
<evidence type="ECO:0000313" key="1">
    <source>
        <dbReference type="EMBL" id="AUX39742.1"/>
    </source>
</evidence>